<dbReference type="InterPro" id="IPR033456">
    <property type="entry name" value="DUF5132"/>
</dbReference>
<gene>
    <name evidence="3" type="ordered locus">PCC7424_0221</name>
</gene>
<keyword evidence="4" id="KW-1185">Reference proteome</keyword>
<dbReference type="OrthoDB" id="532127at2"/>
<evidence type="ECO:0000313" key="3">
    <source>
        <dbReference type="EMBL" id="ACK68689.1"/>
    </source>
</evidence>
<keyword evidence="2" id="KW-0472">Membrane</keyword>
<protein>
    <recommendedName>
        <fullName evidence="5">DUF5132 domain-containing protein</fullName>
    </recommendedName>
</protein>
<feature type="compositionally biased region" description="Polar residues" evidence="1">
    <location>
        <begin position="89"/>
        <end position="104"/>
    </location>
</feature>
<dbReference type="Pfam" id="PF17195">
    <property type="entry name" value="DUF5132"/>
    <property type="match status" value="1"/>
</dbReference>
<feature type="region of interest" description="Disordered" evidence="1">
    <location>
        <begin position="82"/>
        <end position="104"/>
    </location>
</feature>
<keyword evidence="2" id="KW-1133">Transmembrane helix</keyword>
<dbReference type="KEGG" id="cyc:PCC7424_0221"/>
<dbReference type="RefSeq" id="WP_012597639.1">
    <property type="nucleotide sequence ID" value="NC_011729.1"/>
</dbReference>
<organism evidence="3 4">
    <name type="scientific">Gloeothece citriformis (strain PCC 7424)</name>
    <name type="common">Cyanothece sp. (strain PCC 7424)</name>
    <dbReference type="NCBI Taxonomy" id="65393"/>
    <lineage>
        <taxon>Bacteria</taxon>
        <taxon>Bacillati</taxon>
        <taxon>Cyanobacteriota</taxon>
        <taxon>Cyanophyceae</taxon>
        <taxon>Oscillatoriophycideae</taxon>
        <taxon>Chroococcales</taxon>
        <taxon>Aphanothecaceae</taxon>
        <taxon>Gloeothece</taxon>
        <taxon>Gloeothece citriformis</taxon>
    </lineage>
</organism>
<proteinExistence type="predicted"/>
<dbReference type="STRING" id="65393.PCC7424_0221"/>
<dbReference type="EMBL" id="CP001291">
    <property type="protein sequence ID" value="ACK68689.1"/>
    <property type="molecule type" value="Genomic_DNA"/>
</dbReference>
<evidence type="ECO:0008006" key="5">
    <source>
        <dbReference type="Google" id="ProtNLM"/>
    </source>
</evidence>
<evidence type="ECO:0000256" key="2">
    <source>
        <dbReference type="SAM" id="Phobius"/>
    </source>
</evidence>
<feature type="transmembrane region" description="Helical" evidence="2">
    <location>
        <begin position="12"/>
        <end position="32"/>
    </location>
</feature>
<keyword evidence="2" id="KW-0812">Transmembrane</keyword>
<accession>B7KAL7</accession>
<dbReference type="Proteomes" id="UP000002384">
    <property type="component" value="Chromosome"/>
</dbReference>
<dbReference type="HOGENOM" id="CLU_168953_0_0_3"/>
<reference evidence="4" key="1">
    <citation type="journal article" date="2011" name="MBio">
        <title>Novel metabolic attributes of the genus Cyanothece, comprising a group of unicellular nitrogen-fixing Cyanobacteria.</title>
        <authorList>
            <person name="Bandyopadhyay A."/>
            <person name="Elvitigala T."/>
            <person name="Welsh E."/>
            <person name="Stockel J."/>
            <person name="Liberton M."/>
            <person name="Min H."/>
            <person name="Sherman L.A."/>
            <person name="Pakrasi H.B."/>
        </authorList>
    </citation>
    <scope>NUCLEOTIDE SEQUENCE [LARGE SCALE GENOMIC DNA]</scope>
    <source>
        <strain evidence="4">PCC 7424</strain>
    </source>
</reference>
<sequence length="104" mass="10923">MDLEALLLGLEPAVALGVGIAALAVAPVIGALGNTEIGKNLSDSGRTLAKHGIKSGMETFEKIQETVAEVGESWNDIVAEAQQERKSARNSQKNPEPQNISISE</sequence>
<evidence type="ECO:0000256" key="1">
    <source>
        <dbReference type="SAM" id="MobiDB-lite"/>
    </source>
</evidence>
<name>B7KAL7_GLOC7</name>
<dbReference type="AlphaFoldDB" id="B7KAL7"/>
<evidence type="ECO:0000313" key="4">
    <source>
        <dbReference type="Proteomes" id="UP000002384"/>
    </source>
</evidence>